<dbReference type="EMBL" id="CP064812">
    <property type="protein sequence ID" value="QPG73088.1"/>
    <property type="molecule type" value="Genomic_DNA"/>
</dbReference>
<dbReference type="AlphaFoldDB" id="A0A875RWZ8"/>
<accession>A0A875RWZ8</accession>
<name>A0A875RWZ8_EENNA</name>
<dbReference type="KEGG" id="bnn:FOA43_000393"/>
<evidence type="ECO:0000313" key="2">
    <source>
        <dbReference type="EMBL" id="QPG73088.1"/>
    </source>
</evidence>
<gene>
    <name evidence="2" type="ORF">FOA43_000393</name>
</gene>
<evidence type="ECO:0000256" key="1">
    <source>
        <dbReference type="SAM" id="MobiDB-lite"/>
    </source>
</evidence>
<dbReference type="OrthoDB" id="2103031at2759"/>
<dbReference type="RefSeq" id="XP_038776653.1">
    <property type="nucleotide sequence ID" value="XM_038920725.1"/>
</dbReference>
<proteinExistence type="predicted"/>
<keyword evidence="3" id="KW-1185">Reference proteome</keyword>
<sequence>MWFGWGYSGDKRESGKNDISLEVPKDLSDYLKENESSISDREFKSFLKRSQEVEVSKPIPKEEPKKEVNNTAKIEREKLLEDEMSSIHQSPVKPTFKSRYTSTETEIYKRENPTREAVLTNCSEIQYAFMNCLRQKSTIERLTSMAKGNDECSMLADFLSSCMKMQKMALVMFDYSSLDKVEEFETAKNKVDKCFNDHFKNMDDIQDDKNYMAYTKELKIEREDFHGKFGK</sequence>
<reference evidence="2" key="1">
    <citation type="submission" date="2020-10" db="EMBL/GenBank/DDBJ databases">
        <authorList>
            <person name="Roach M.J.R."/>
        </authorList>
    </citation>
    <scope>NUCLEOTIDE SEQUENCE</scope>
    <source>
        <strain evidence="2">CBS 1945</strain>
    </source>
</reference>
<feature type="region of interest" description="Disordered" evidence="1">
    <location>
        <begin position="1"/>
        <end position="24"/>
    </location>
</feature>
<dbReference type="GeneID" id="62193794"/>
<evidence type="ECO:0000313" key="3">
    <source>
        <dbReference type="Proteomes" id="UP000662931"/>
    </source>
</evidence>
<dbReference type="Proteomes" id="UP000662931">
    <property type="component" value="Chromosome 1"/>
</dbReference>
<protein>
    <submittedName>
        <fullName evidence="2">Uncharacterized protein</fullName>
    </submittedName>
</protein>
<organism evidence="2 3">
    <name type="scientific">Eeniella nana</name>
    <name type="common">Yeast</name>
    <name type="synonym">Brettanomyces nanus</name>
    <dbReference type="NCBI Taxonomy" id="13502"/>
    <lineage>
        <taxon>Eukaryota</taxon>
        <taxon>Fungi</taxon>
        <taxon>Dikarya</taxon>
        <taxon>Ascomycota</taxon>
        <taxon>Saccharomycotina</taxon>
        <taxon>Pichiomycetes</taxon>
        <taxon>Pichiales</taxon>
        <taxon>Pichiaceae</taxon>
        <taxon>Brettanomyces</taxon>
    </lineage>
</organism>